<accession>A0AAE0KF24</accession>
<dbReference type="Proteomes" id="UP001285441">
    <property type="component" value="Unassembled WGS sequence"/>
</dbReference>
<evidence type="ECO:0000313" key="2">
    <source>
        <dbReference type="Proteomes" id="UP001285441"/>
    </source>
</evidence>
<dbReference type="AlphaFoldDB" id="A0AAE0KF24"/>
<proteinExistence type="predicted"/>
<organism evidence="1 2">
    <name type="scientific">Podospora didyma</name>
    <dbReference type="NCBI Taxonomy" id="330526"/>
    <lineage>
        <taxon>Eukaryota</taxon>
        <taxon>Fungi</taxon>
        <taxon>Dikarya</taxon>
        <taxon>Ascomycota</taxon>
        <taxon>Pezizomycotina</taxon>
        <taxon>Sordariomycetes</taxon>
        <taxon>Sordariomycetidae</taxon>
        <taxon>Sordariales</taxon>
        <taxon>Podosporaceae</taxon>
        <taxon>Podospora</taxon>
    </lineage>
</organism>
<reference evidence="1" key="2">
    <citation type="submission" date="2023-06" db="EMBL/GenBank/DDBJ databases">
        <authorList>
            <consortium name="Lawrence Berkeley National Laboratory"/>
            <person name="Haridas S."/>
            <person name="Hensen N."/>
            <person name="Bonometti L."/>
            <person name="Westerberg I."/>
            <person name="Brannstrom I.O."/>
            <person name="Guillou S."/>
            <person name="Cros-Aarteil S."/>
            <person name="Calhoun S."/>
            <person name="Kuo A."/>
            <person name="Mondo S."/>
            <person name="Pangilinan J."/>
            <person name="Riley R."/>
            <person name="LaButti K."/>
            <person name="Andreopoulos B."/>
            <person name="Lipzen A."/>
            <person name="Chen C."/>
            <person name="Yanf M."/>
            <person name="Daum C."/>
            <person name="Ng V."/>
            <person name="Clum A."/>
            <person name="Steindorff A."/>
            <person name="Ohm R."/>
            <person name="Martin F."/>
            <person name="Silar P."/>
            <person name="Natvig D."/>
            <person name="Lalanne C."/>
            <person name="Gautier V."/>
            <person name="Ament-velasquez S.L."/>
            <person name="Kruys A."/>
            <person name="Hutchinson M.I."/>
            <person name="Powell A.J."/>
            <person name="Barry K."/>
            <person name="Miller A.N."/>
            <person name="Grigoriev I.V."/>
            <person name="Debuchy R."/>
            <person name="Gladieux P."/>
            <person name="Thoren M.H."/>
            <person name="Johannesson H."/>
        </authorList>
    </citation>
    <scope>NUCLEOTIDE SEQUENCE</scope>
    <source>
        <strain evidence="1">CBS 232.78</strain>
    </source>
</reference>
<dbReference type="EMBL" id="JAULSW010000007">
    <property type="protein sequence ID" value="KAK3375489.1"/>
    <property type="molecule type" value="Genomic_DNA"/>
</dbReference>
<evidence type="ECO:0000313" key="1">
    <source>
        <dbReference type="EMBL" id="KAK3375489.1"/>
    </source>
</evidence>
<comment type="caution">
    <text evidence="1">The sequence shown here is derived from an EMBL/GenBank/DDBJ whole genome shotgun (WGS) entry which is preliminary data.</text>
</comment>
<protein>
    <submittedName>
        <fullName evidence="1">Uncharacterized protein</fullName>
    </submittedName>
</protein>
<gene>
    <name evidence="1" type="ORF">B0H63DRAFT_280908</name>
</gene>
<reference evidence="1" key="1">
    <citation type="journal article" date="2023" name="Mol. Phylogenet. Evol.">
        <title>Genome-scale phylogeny and comparative genomics of the fungal order Sordariales.</title>
        <authorList>
            <person name="Hensen N."/>
            <person name="Bonometti L."/>
            <person name="Westerberg I."/>
            <person name="Brannstrom I.O."/>
            <person name="Guillou S."/>
            <person name="Cros-Aarteil S."/>
            <person name="Calhoun S."/>
            <person name="Haridas S."/>
            <person name="Kuo A."/>
            <person name="Mondo S."/>
            <person name="Pangilinan J."/>
            <person name="Riley R."/>
            <person name="LaButti K."/>
            <person name="Andreopoulos B."/>
            <person name="Lipzen A."/>
            <person name="Chen C."/>
            <person name="Yan M."/>
            <person name="Daum C."/>
            <person name="Ng V."/>
            <person name="Clum A."/>
            <person name="Steindorff A."/>
            <person name="Ohm R.A."/>
            <person name="Martin F."/>
            <person name="Silar P."/>
            <person name="Natvig D.O."/>
            <person name="Lalanne C."/>
            <person name="Gautier V."/>
            <person name="Ament-Velasquez S.L."/>
            <person name="Kruys A."/>
            <person name="Hutchinson M.I."/>
            <person name="Powell A.J."/>
            <person name="Barry K."/>
            <person name="Miller A.N."/>
            <person name="Grigoriev I.V."/>
            <person name="Debuchy R."/>
            <person name="Gladieux P."/>
            <person name="Hiltunen Thoren M."/>
            <person name="Johannesson H."/>
        </authorList>
    </citation>
    <scope>NUCLEOTIDE SEQUENCE</scope>
    <source>
        <strain evidence="1">CBS 232.78</strain>
    </source>
</reference>
<name>A0AAE0KF24_9PEZI</name>
<keyword evidence="2" id="KW-1185">Reference proteome</keyword>
<sequence>MRRALCVCARVYLRPAFARSLACSHARTPKALKLKTSGCSTQKFPPRAYRKPKWKLPVYYGTTCTCCTHVCYASSTPRLRTRCQRPRRRRMWAGLVGKTNRRGRLAGNLWLG</sequence>